<sequence length="79" mass="8986">MTKTELPKSSIKVLTVLDPYNSLTHKEIAQLTGLSPRTIRYALKKLKDHDMLVEKFNFRDARQILYSTKIPAAPTQATV</sequence>
<dbReference type="Pfam" id="PF13412">
    <property type="entry name" value="HTH_24"/>
    <property type="match status" value="1"/>
</dbReference>
<proteinExistence type="predicted"/>
<dbReference type="InterPro" id="IPR036388">
    <property type="entry name" value="WH-like_DNA-bd_sf"/>
</dbReference>
<keyword evidence="2" id="KW-1185">Reference proteome</keyword>
<evidence type="ECO:0000313" key="1">
    <source>
        <dbReference type="EMBL" id="MDV0442371.1"/>
    </source>
</evidence>
<gene>
    <name evidence="1" type="ORF">McpAg1_16100</name>
</gene>
<dbReference type="AlphaFoldDB" id="A0AAE4SAH6"/>
<dbReference type="Proteomes" id="UP001273136">
    <property type="component" value="Unassembled WGS sequence"/>
</dbReference>
<dbReference type="EMBL" id="JAWDKA010000009">
    <property type="protein sequence ID" value="MDV0442371.1"/>
    <property type="molecule type" value="Genomic_DNA"/>
</dbReference>
<dbReference type="Gene3D" id="1.10.10.10">
    <property type="entry name" value="Winged helix-like DNA-binding domain superfamily/Winged helix DNA-binding domain"/>
    <property type="match status" value="1"/>
</dbReference>
<protein>
    <recommendedName>
        <fullName evidence="3">Winged helix-turn-helix transcriptional regulator</fullName>
    </recommendedName>
</protein>
<dbReference type="RefSeq" id="WP_338094791.1">
    <property type="nucleotide sequence ID" value="NZ_JAWDKA010000009.1"/>
</dbReference>
<organism evidence="1 2">
    <name type="scientific">Methanorbis furvi</name>
    <dbReference type="NCBI Taxonomy" id="3028299"/>
    <lineage>
        <taxon>Archaea</taxon>
        <taxon>Methanobacteriati</taxon>
        <taxon>Methanobacteriota</taxon>
        <taxon>Stenosarchaea group</taxon>
        <taxon>Methanomicrobia</taxon>
        <taxon>Methanomicrobiales</taxon>
        <taxon>Methanocorpusculaceae</taxon>
        <taxon>Methanorbis</taxon>
    </lineage>
</organism>
<comment type="caution">
    <text evidence="1">The sequence shown here is derived from an EMBL/GenBank/DDBJ whole genome shotgun (WGS) entry which is preliminary data.</text>
</comment>
<name>A0AAE4SAH6_9EURY</name>
<evidence type="ECO:0000313" key="2">
    <source>
        <dbReference type="Proteomes" id="UP001273136"/>
    </source>
</evidence>
<accession>A0AAE4SAH6</accession>
<dbReference type="InterPro" id="IPR036390">
    <property type="entry name" value="WH_DNA-bd_sf"/>
</dbReference>
<evidence type="ECO:0008006" key="3">
    <source>
        <dbReference type="Google" id="ProtNLM"/>
    </source>
</evidence>
<dbReference type="SUPFAM" id="SSF46785">
    <property type="entry name" value="Winged helix' DNA-binding domain"/>
    <property type="match status" value="1"/>
</dbReference>
<reference evidence="1" key="1">
    <citation type="submission" date="2023-06" db="EMBL/GenBank/DDBJ databases">
        <title>Genome sequence of Methancorpusculaceae sp. Ag1.</title>
        <authorList>
            <person name="Protasov E."/>
            <person name="Platt K."/>
            <person name="Poehlein A."/>
            <person name="Daniel R."/>
            <person name="Brune A."/>
        </authorList>
    </citation>
    <scope>NUCLEOTIDE SEQUENCE</scope>
    <source>
        <strain evidence="1">Ag1</strain>
    </source>
</reference>